<dbReference type="InterPro" id="IPR011013">
    <property type="entry name" value="Gal_mutarotase_sf_dom"/>
</dbReference>
<evidence type="ECO:0000313" key="1">
    <source>
        <dbReference type="EMBL" id="MBB6469819.1"/>
    </source>
</evidence>
<comment type="caution">
    <text evidence="1">The sequence shown here is derived from an EMBL/GenBank/DDBJ whole genome shotgun (WGS) entry which is preliminary data.</text>
</comment>
<dbReference type="Gene3D" id="2.70.98.10">
    <property type="match status" value="1"/>
</dbReference>
<proteinExistence type="predicted"/>
<dbReference type="Pfam" id="PF01263">
    <property type="entry name" value="Aldose_epim"/>
    <property type="match status" value="1"/>
</dbReference>
<dbReference type="RefSeq" id="WP_184773494.1">
    <property type="nucleotide sequence ID" value="NZ_JACHGI010000019.1"/>
</dbReference>
<dbReference type="InterPro" id="IPR008183">
    <property type="entry name" value="Aldose_1/G6P_1-epimerase"/>
</dbReference>
<dbReference type="AlphaFoldDB" id="A0A8E1WLD0"/>
<dbReference type="InterPro" id="IPR014718">
    <property type="entry name" value="GH-type_carb-bd"/>
</dbReference>
<organism evidence="1 2">
    <name type="scientific">Aminobacter carboxidus</name>
    <dbReference type="NCBI Taxonomy" id="376165"/>
    <lineage>
        <taxon>Bacteria</taxon>
        <taxon>Pseudomonadati</taxon>
        <taxon>Pseudomonadota</taxon>
        <taxon>Alphaproteobacteria</taxon>
        <taxon>Hyphomicrobiales</taxon>
        <taxon>Phyllobacteriaceae</taxon>
        <taxon>Aminobacter</taxon>
    </lineage>
</organism>
<protein>
    <submittedName>
        <fullName evidence="1">Galactose mutarotase-like enzyme</fullName>
    </submittedName>
</protein>
<dbReference type="SUPFAM" id="SSF74650">
    <property type="entry name" value="Galactose mutarotase-like"/>
    <property type="match status" value="1"/>
</dbReference>
<dbReference type="Proteomes" id="UP000532373">
    <property type="component" value="Unassembled WGS sequence"/>
</dbReference>
<gene>
    <name evidence="1" type="ORF">HNQ96_005713</name>
</gene>
<evidence type="ECO:0000313" key="2">
    <source>
        <dbReference type="Proteomes" id="UP000532373"/>
    </source>
</evidence>
<reference evidence="1 2" key="1">
    <citation type="submission" date="2020-08" db="EMBL/GenBank/DDBJ databases">
        <title>Genomic Encyclopedia of Type Strains, Phase IV (KMG-IV): sequencing the most valuable type-strain genomes for metagenomic binning, comparative biology and taxonomic classification.</title>
        <authorList>
            <person name="Goeker M."/>
        </authorList>
    </citation>
    <scope>NUCLEOTIDE SEQUENCE [LARGE SCALE GENOMIC DNA]</scope>
    <source>
        <strain evidence="1 2">DSM 17454</strain>
    </source>
</reference>
<sequence length="291" mass="31919">MTKSVLLKSETTEVEVALYGAEPMAWRVGGTELFWQADASIWGRTSPILFPVVGRTRGGEITVHGRPYPMAPHGFIASHEFSIVAQSESSVTLAAADNAETHKSYPFPFHIEVRYDVGPGRCSVTFVVRNPGPDSLPYALGFHPGFRWPFAGGDKGSYALVFDQEEEPMASVLNKEGFLAPTKVAVPMDGYRLPLSDALVSQGALCFLNLNSRRVRFIAQNGSTIELRSENFPHLALWGKTDAPFACIEPWTGYSDPEGFAGDITEKPSICLVESGCEARHKLDMTFWATK</sequence>
<dbReference type="GO" id="GO:0005975">
    <property type="term" value="P:carbohydrate metabolic process"/>
    <property type="evidence" value="ECO:0007669"/>
    <property type="project" value="InterPro"/>
</dbReference>
<dbReference type="GO" id="GO:0030246">
    <property type="term" value="F:carbohydrate binding"/>
    <property type="evidence" value="ECO:0007669"/>
    <property type="project" value="InterPro"/>
</dbReference>
<name>A0A8E1WLD0_9HYPH</name>
<dbReference type="GO" id="GO:0016853">
    <property type="term" value="F:isomerase activity"/>
    <property type="evidence" value="ECO:0007669"/>
    <property type="project" value="InterPro"/>
</dbReference>
<accession>A0A8E1WLD0</accession>
<dbReference type="EMBL" id="JACHGI010000019">
    <property type="protein sequence ID" value="MBB6469819.1"/>
    <property type="molecule type" value="Genomic_DNA"/>
</dbReference>